<dbReference type="Proteomes" id="UP000034952">
    <property type="component" value="Unassembled WGS sequence"/>
</dbReference>
<comment type="caution">
    <text evidence="6">The sequence shown here is derived from an EMBL/GenBank/DDBJ whole genome shotgun (WGS) entry which is preliminary data.</text>
</comment>
<dbReference type="GO" id="GO:0006412">
    <property type="term" value="P:translation"/>
    <property type="evidence" value="ECO:0007669"/>
    <property type="project" value="UniProtKB-UniRule"/>
</dbReference>
<evidence type="ECO:0000256" key="3">
    <source>
        <dbReference type="ARBA" id="ARBA00022801"/>
    </source>
</evidence>
<feature type="binding site" evidence="5">
    <location>
        <position position="159"/>
    </location>
    <ligand>
        <name>Fe cation</name>
        <dbReference type="ChEBI" id="CHEBI:24875"/>
    </ligand>
</feature>
<comment type="cofactor">
    <cofactor evidence="5">
        <name>Fe(2+)</name>
        <dbReference type="ChEBI" id="CHEBI:29033"/>
    </cofactor>
    <text evidence="5">Binds 1 Fe(2+) ion.</text>
</comment>
<sequence>MIEIVQSENPVLRKIAKDVAVSLITKPKIKKIIADMIFALDSQNDGVAIAAPQIGVSLRIFVVSGRIFDEDFIRGKGSTEADLYQKARQPDLVFINPVLKKISKDRKLMAEGCLSVRPIYGKVRRATRATVEAYDQNGNKFSKEGSGLLAHIFQHETDHLDGILFTDKAKEMYESFDEINSIKDKNVS</sequence>
<keyword evidence="2 5" id="KW-0479">Metal-binding</keyword>
<dbReference type="InterPro" id="IPR036821">
    <property type="entry name" value="Peptide_deformylase_sf"/>
</dbReference>
<dbReference type="NCBIfam" id="NF001159">
    <property type="entry name" value="PRK00150.1-3"/>
    <property type="match status" value="1"/>
</dbReference>
<comment type="function">
    <text evidence="5">Removes the formyl group from the N-terminal Met of newly synthesized proteins. Requires at least a dipeptide for an efficient rate of reaction. N-terminal L-methionine is a prerequisite for activity but the enzyme has broad specificity at other positions.</text>
</comment>
<dbReference type="FunFam" id="3.90.45.10:FF:000003">
    <property type="entry name" value="Peptide deformylase"/>
    <property type="match status" value="1"/>
</dbReference>
<gene>
    <name evidence="5" type="primary">def</name>
    <name evidence="6" type="ORF">UR64_C0001G0044</name>
</gene>
<keyword evidence="4 5" id="KW-0648">Protein biosynthesis</keyword>
<name>A0A0G0DVA6_9BACT</name>
<dbReference type="Pfam" id="PF01327">
    <property type="entry name" value="Pep_deformylase"/>
    <property type="match status" value="1"/>
</dbReference>
<feature type="active site" evidence="5">
    <location>
        <position position="156"/>
    </location>
</feature>
<dbReference type="InterPro" id="IPR023635">
    <property type="entry name" value="Peptide_deformylase"/>
</dbReference>
<keyword evidence="5" id="KW-0408">Iron</keyword>
<dbReference type="EMBL" id="LBPY01000001">
    <property type="protein sequence ID" value="KKP66965.1"/>
    <property type="molecule type" value="Genomic_DNA"/>
</dbReference>
<feature type="binding site" evidence="5">
    <location>
        <position position="113"/>
    </location>
    <ligand>
        <name>Fe cation</name>
        <dbReference type="ChEBI" id="CHEBI:24875"/>
    </ligand>
</feature>
<dbReference type="PIRSF" id="PIRSF004749">
    <property type="entry name" value="Pep_def"/>
    <property type="match status" value="1"/>
</dbReference>
<comment type="similarity">
    <text evidence="1 5">Belongs to the polypeptide deformylase family.</text>
</comment>
<protein>
    <recommendedName>
        <fullName evidence="5">Peptide deformylase</fullName>
        <shortName evidence="5">PDF</shortName>
        <ecNumber evidence="5">3.5.1.88</ecNumber>
    </recommendedName>
    <alternativeName>
        <fullName evidence="5">Polypeptide deformylase</fullName>
    </alternativeName>
</protein>
<feature type="binding site" evidence="5">
    <location>
        <position position="155"/>
    </location>
    <ligand>
        <name>Fe cation</name>
        <dbReference type="ChEBI" id="CHEBI:24875"/>
    </ligand>
</feature>
<dbReference type="PATRIC" id="fig|1618761.3.peg.45"/>
<evidence type="ECO:0000256" key="2">
    <source>
        <dbReference type="ARBA" id="ARBA00022723"/>
    </source>
</evidence>
<dbReference type="CDD" id="cd00487">
    <property type="entry name" value="Pep_deformylase"/>
    <property type="match status" value="1"/>
</dbReference>
<dbReference type="Gene3D" id="3.90.45.10">
    <property type="entry name" value="Peptide deformylase"/>
    <property type="match status" value="1"/>
</dbReference>
<dbReference type="AlphaFoldDB" id="A0A0G0DVA6"/>
<comment type="catalytic activity">
    <reaction evidence="5">
        <text>N-terminal N-formyl-L-methionyl-[peptide] + H2O = N-terminal L-methionyl-[peptide] + formate</text>
        <dbReference type="Rhea" id="RHEA:24420"/>
        <dbReference type="Rhea" id="RHEA-COMP:10639"/>
        <dbReference type="Rhea" id="RHEA-COMP:10640"/>
        <dbReference type="ChEBI" id="CHEBI:15377"/>
        <dbReference type="ChEBI" id="CHEBI:15740"/>
        <dbReference type="ChEBI" id="CHEBI:49298"/>
        <dbReference type="ChEBI" id="CHEBI:64731"/>
        <dbReference type="EC" id="3.5.1.88"/>
    </reaction>
</comment>
<evidence type="ECO:0000256" key="5">
    <source>
        <dbReference type="HAMAP-Rule" id="MF_00163"/>
    </source>
</evidence>
<evidence type="ECO:0000256" key="1">
    <source>
        <dbReference type="ARBA" id="ARBA00010759"/>
    </source>
</evidence>
<dbReference type="GO" id="GO:0046872">
    <property type="term" value="F:metal ion binding"/>
    <property type="evidence" value="ECO:0007669"/>
    <property type="project" value="UniProtKB-KW"/>
</dbReference>
<dbReference type="PANTHER" id="PTHR10458:SF22">
    <property type="entry name" value="PEPTIDE DEFORMYLASE"/>
    <property type="match status" value="1"/>
</dbReference>
<dbReference type="EC" id="3.5.1.88" evidence="5"/>
<dbReference type="PANTHER" id="PTHR10458">
    <property type="entry name" value="PEPTIDE DEFORMYLASE"/>
    <property type="match status" value="1"/>
</dbReference>
<dbReference type="PRINTS" id="PR01576">
    <property type="entry name" value="PDEFORMYLASE"/>
</dbReference>
<evidence type="ECO:0000313" key="7">
    <source>
        <dbReference type="Proteomes" id="UP000034952"/>
    </source>
</evidence>
<evidence type="ECO:0000313" key="6">
    <source>
        <dbReference type="EMBL" id="KKP66965.1"/>
    </source>
</evidence>
<dbReference type="GO" id="GO:0042586">
    <property type="term" value="F:peptide deformylase activity"/>
    <property type="evidence" value="ECO:0007669"/>
    <property type="project" value="UniProtKB-UniRule"/>
</dbReference>
<reference evidence="6 7" key="1">
    <citation type="journal article" date="2015" name="Nature">
        <title>rRNA introns, odd ribosomes, and small enigmatic genomes across a large radiation of phyla.</title>
        <authorList>
            <person name="Brown C.T."/>
            <person name="Hug L.A."/>
            <person name="Thomas B.C."/>
            <person name="Sharon I."/>
            <person name="Castelle C.J."/>
            <person name="Singh A."/>
            <person name="Wilkins M.J."/>
            <person name="Williams K.H."/>
            <person name="Banfield J.F."/>
        </authorList>
    </citation>
    <scope>NUCLEOTIDE SEQUENCE [LARGE SCALE GENOMIC DNA]</scope>
</reference>
<keyword evidence="3 5" id="KW-0378">Hydrolase</keyword>
<organism evidence="6 7">
    <name type="scientific">Candidatus Nomurabacteria bacterium GW2011_GWE1_35_16</name>
    <dbReference type="NCBI Taxonomy" id="1618761"/>
    <lineage>
        <taxon>Bacteria</taxon>
        <taxon>Candidatus Nomuraibacteriota</taxon>
    </lineage>
</organism>
<accession>A0A0G0DVA6</accession>
<dbReference type="HAMAP" id="MF_00163">
    <property type="entry name" value="Pep_deformylase"/>
    <property type="match status" value="1"/>
</dbReference>
<proteinExistence type="inferred from homology"/>
<dbReference type="SUPFAM" id="SSF56420">
    <property type="entry name" value="Peptide deformylase"/>
    <property type="match status" value="1"/>
</dbReference>
<evidence type="ECO:0000256" key="4">
    <source>
        <dbReference type="ARBA" id="ARBA00022917"/>
    </source>
</evidence>